<dbReference type="OrthoDB" id="10542515at2759"/>
<organism evidence="2 3">
    <name type="scientific">Trichonephila inaurata madagascariensis</name>
    <dbReference type="NCBI Taxonomy" id="2747483"/>
    <lineage>
        <taxon>Eukaryota</taxon>
        <taxon>Metazoa</taxon>
        <taxon>Ecdysozoa</taxon>
        <taxon>Arthropoda</taxon>
        <taxon>Chelicerata</taxon>
        <taxon>Arachnida</taxon>
        <taxon>Araneae</taxon>
        <taxon>Araneomorphae</taxon>
        <taxon>Entelegynae</taxon>
        <taxon>Araneoidea</taxon>
        <taxon>Nephilidae</taxon>
        <taxon>Trichonephila</taxon>
        <taxon>Trichonephila inaurata</taxon>
    </lineage>
</organism>
<dbReference type="EMBL" id="BMAV01005416">
    <property type="protein sequence ID" value="GFY46468.1"/>
    <property type="molecule type" value="Genomic_DNA"/>
</dbReference>
<evidence type="ECO:0000256" key="1">
    <source>
        <dbReference type="SAM" id="MobiDB-lite"/>
    </source>
</evidence>
<feature type="compositionally biased region" description="Low complexity" evidence="1">
    <location>
        <begin position="8"/>
        <end position="29"/>
    </location>
</feature>
<comment type="caution">
    <text evidence="2">The sequence shown here is derived from an EMBL/GenBank/DDBJ whole genome shotgun (WGS) entry which is preliminary data.</text>
</comment>
<proteinExistence type="predicted"/>
<dbReference type="AlphaFoldDB" id="A0A8X6X3W2"/>
<feature type="compositionally biased region" description="Basic and acidic residues" evidence="1">
    <location>
        <begin position="30"/>
        <end position="39"/>
    </location>
</feature>
<gene>
    <name evidence="2" type="ORF">TNIN_495521</name>
</gene>
<sequence>MRMHRNFSSRSSTLRSSGSQQSPKSSPVQRRQELEQLSRKRERKCFRNDYSTNSPLQTEPKAVANSFAIAEDDKAGEDLNEIICNAQFSSNRPVAHEERPTCLNRLLINNSSTFNVPSTNNPFEEETETQNADVSMNIDLRTELQDKISSISSSNLQKLCDESTYDYNMPEMSTDPEPETDF</sequence>
<dbReference type="Proteomes" id="UP000886998">
    <property type="component" value="Unassembled WGS sequence"/>
</dbReference>
<evidence type="ECO:0000313" key="3">
    <source>
        <dbReference type="Proteomes" id="UP000886998"/>
    </source>
</evidence>
<accession>A0A8X6X3W2</accession>
<evidence type="ECO:0000313" key="2">
    <source>
        <dbReference type="EMBL" id="GFY46468.1"/>
    </source>
</evidence>
<feature type="region of interest" description="Disordered" evidence="1">
    <location>
        <begin position="1"/>
        <end position="59"/>
    </location>
</feature>
<keyword evidence="3" id="KW-1185">Reference proteome</keyword>
<reference evidence="2" key="1">
    <citation type="submission" date="2020-08" db="EMBL/GenBank/DDBJ databases">
        <title>Multicomponent nature underlies the extraordinary mechanical properties of spider dragline silk.</title>
        <authorList>
            <person name="Kono N."/>
            <person name="Nakamura H."/>
            <person name="Mori M."/>
            <person name="Yoshida Y."/>
            <person name="Ohtoshi R."/>
            <person name="Malay A.D."/>
            <person name="Moran D.A.P."/>
            <person name="Tomita M."/>
            <person name="Numata K."/>
            <person name="Arakawa K."/>
        </authorList>
    </citation>
    <scope>NUCLEOTIDE SEQUENCE</scope>
</reference>
<name>A0A8X6X3W2_9ARAC</name>
<protein>
    <submittedName>
        <fullName evidence="2">Uncharacterized protein</fullName>
    </submittedName>
</protein>